<proteinExistence type="predicted"/>
<dbReference type="InterPro" id="IPR027417">
    <property type="entry name" value="P-loop_NTPase"/>
</dbReference>
<evidence type="ECO:0000259" key="4">
    <source>
        <dbReference type="PROSITE" id="PS50893"/>
    </source>
</evidence>
<evidence type="ECO:0000313" key="5">
    <source>
        <dbReference type="EMBL" id="RRK33879.1"/>
    </source>
</evidence>
<dbReference type="InterPro" id="IPR003439">
    <property type="entry name" value="ABC_transporter-like_ATP-bd"/>
</dbReference>
<dbReference type="Pfam" id="PF00005">
    <property type="entry name" value="ABC_tran"/>
    <property type="match status" value="1"/>
</dbReference>
<protein>
    <submittedName>
        <fullName evidence="5">ABC transporter ATP-binding protein</fullName>
    </submittedName>
</protein>
<dbReference type="PANTHER" id="PTHR24220">
    <property type="entry name" value="IMPORT ATP-BINDING PROTEIN"/>
    <property type="match status" value="1"/>
</dbReference>
<dbReference type="GO" id="GO:0098796">
    <property type="term" value="C:membrane protein complex"/>
    <property type="evidence" value="ECO:0007669"/>
    <property type="project" value="UniProtKB-ARBA"/>
</dbReference>
<reference evidence="5" key="1">
    <citation type="submission" date="2018-10" db="EMBL/GenBank/DDBJ databases">
        <title>Schaedlerella arabinophila gen. nov. sp. nov., isolated from the mouse intestinal tract and comparative analysis with the genome of the closely related altered Schaedler flora strain ASF502.</title>
        <authorList>
            <person name="Miyake S."/>
            <person name="Soh M."/>
            <person name="Seedorf H."/>
        </authorList>
    </citation>
    <scope>NUCLEOTIDE SEQUENCE [LARGE SCALE GENOMIC DNA]</scope>
    <source>
        <strain evidence="5">DSM 106076</strain>
    </source>
</reference>
<dbReference type="RefSeq" id="WP_125129073.1">
    <property type="nucleotide sequence ID" value="NZ_RHJS01000002.1"/>
</dbReference>
<dbReference type="Gene3D" id="3.40.50.300">
    <property type="entry name" value="P-loop containing nucleotide triphosphate hydrolases"/>
    <property type="match status" value="1"/>
</dbReference>
<dbReference type="InterPro" id="IPR003593">
    <property type="entry name" value="AAA+_ATPase"/>
</dbReference>
<dbReference type="GO" id="GO:0005886">
    <property type="term" value="C:plasma membrane"/>
    <property type="evidence" value="ECO:0007669"/>
    <property type="project" value="TreeGrafter"/>
</dbReference>
<dbReference type="CDD" id="cd03255">
    <property type="entry name" value="ABC_MJ0796_LolCDE_FtsE"/>
    <property type="match status" value="1"/>
</dbReference>
<evidence type="ECO:0000256" key="2">
    <source>
        <dbReference type="ARBA" id="ARBA00022741"/>
    </source>
</evidence>
<dbReference type="InterPro" id="IPR015854">
    <property type="entry name" value="ABC_transpr_LolD-like"/>
</dbReference>
<gene>
    <name evidence="5" type="ORF">EBB54_22850</name>
</gene>
<dbReference type="GO" id="GO:0016887">
    <property type="term" value="F:ATP hydrolysis activity"/>
    <property type="evidence" value="ECO:0007669"/>
    <property type="project" value="InterPro"/>
</dbReference>
<dbReference type="InterPro" id="IPR017911">
    <property type="entry name" value="MacB-like_ATP-bd"/>
</dbReference>
<accession>A0A426DM59</accession>
<keyword evidence="1" id="KW-0813">Transport</keyword>
<keyword evidence="2" id="KW-0547">Nucleotide-binding</keyword>
<evidence type="ECO:0000256" key="3">
    <source>
        <dbReference type="ARBA" id="ARBA00022840"/>
    </source>
</evidence>
<dbReference type="GO" id="GO:0005524">
    <property type="term" value="F:ATP binding"/>
    <property type="evidence" value="ECO:0007669"/>
    <property type="project" value="UniProtKB-KW"/>
</dbReference>
<dbReference type="EMBL" id="RHJS01000002">
    <property type="protein sequence ID" value="RRK33879.1"/>
    <property type="molecule type" value="Genomic_DNA"/>
</dbReference>
<dbReference type="AlphaFoldDB" id="A0A426DM59"/>
<feature type="domain" description="ABC transporter" evidence="4">
    <location>
        <begin position="4"/>
        <end position="222"/>
    </location>
</feature>
<evidence type="ECO:0000256" key="1">
    <source>
        <dbReference type="ARBA" id="ARBA00022448"/>
    </source>
</evidence>
<keyword evidence="3 5" id="KW-0067">ATP-binding</keyword>
<keyword evidence="6" id="KW-1185">Reference proteome</keyword>
<dbReference type="SMART" id="SM00382">
    <property type="entry name" value="AAA"/>
    <property type="match status" value="1"/>
</dbReference>
<dbReference type="FunFam" id="3.40.50.300:FF:000032">
    <property type="entry name" value="Export ABC transporter ATP-binding protein"/>
    <property type="match status" value="1"/>
</dbReference>
<dbReference type="PROSITE" id="PS50893">
    <property type="entry name" value="ABC_TRANSPORTER_2"/>
    <property type="match status" value="1"/>
</dbReference>
<dbReference type="SUPFAM" id="SSF52540">
    <property type="entry name" value="P-loop containing nucleoside triphosphate hydrolases"/>
    <property type="match status" value="1"/>
</dbReference>
<dbReference type="GO" id="GO:0022857">
    <property type="term" value="F:transmembrane transporter activity"/>
    <property type="evidence" value="ECO:0007669"/>
    <property type="project" value="TreeGrafter"/>
</dbReference>
<name>A0A426DM59_9FIRM</name>
<comment type="caution">
    <text evidence="5">The sequence shown here is derived from an EMBL/GenBank/DDBJ whole genome shotgun (WGS) entry which is preliminary data.</text>
</comment>
<evidence type="ECO:0000313" key="6">
    <source>
        <dbReference type="Proteomes" id="UP000274920"/>
    </source>
</evidence>
<sequence>MDIVTISKLKKYFGEGPRQVKALDGIDLTIEKGRFLSIVGASGSGKTTLLNTIGGLYEPTEGTVIVDGTDLSELTEEQLTVFRRRKIGFVFQDYNLVPELTIRENILFPLAMDDSRPDEVFFRKIIHLLGLDERLNQYPHMLSGGGQQCAAIARALITKPAIILADEPTGSFDARTSQNVAGLLKMTAETFHQTLIMITHNQELAQLADRMVRLRDGRIVDE</sequence>
<organism evidence="5 6">
    <name type="scientific">Schaedlerella arabinosiphila</name>
    <dbReference type="NCBI Taxonomy" id="2044587"/>
    <lineage>
        <taxon>Bacteria</taxon>
        <taxon>Bacillati</taxon>
        <taxon>Bacillota</taxon>
        <taxon>Clostridia</taxon>
        <taxon>Lachnospirales</taxon>
        <taxon>Lachnospiraceae</taxon>
        <taxon>Schaedlerella</taxon>
    </lineage>
</organism>
<dbReference type="Proteomes" id="UP000274920">
    <property type="component" value="Unassembled WGS sequence"/>
</dbReference>